<evidence type="ECO:0000256" key="2">
    <source>
        <dbReference type="SAM" id="SignalP"/>
    </source>
</evidence>
<dbReference type="WBParaSite" id="HCON_00150135-00001">
    <property type="protein sequence ID" value="HCON_00150135-00001"/>
    <property type="gene ID" value="HCON_00150135"/>
</dbReference>
<feature type="region of interest" description="Disordered" evidence="1">
    <location>
        <begin position="30"/>
        <end position="51"/>
    </location>
</feature>
<name>A0A7I4YWF5_HAECO</name>
<dbReference type="AlphaFoldDB" id="A0A7I4YWF5"/>
<dbReference type="Proteomes" id="UP000025227">
    <property type="component" value="Unplaced"/>
</dbReference>
<evidence type="ECO:0000313" key="4">
    <source>
        <dbReference type="WBParaSite" id="HCON_00150135-00001"/>
    </source>
</evidence>
<proteinExistence type="predicted"/>
<protein>
    <submittedName>
        <fullName evidence="4">Uncharacterized protein</fullName>
    </submittedName>
</protein>
<keyword evidence="3" id="KW-1185">Reference proteome</keyword>
<accession>A0A7I4YWF5</accession>
<feature type="compositionally biased region" description="Low complexity" evidence="1">
    <location>
        <begin position="32"/>
        <end position="43"/>
    </location>
</feature>
<feature type="chain" id="PRO_5029596530" evidence="2">
    <location>
        <begin position="17"/>
        <end position="122"/>
    </location>
</feature>
<reference evidence="4" key="1">
    <citation type="submission" date="2020-12" db="UniProtKB">
        <authorList>
            <consortium name="WormBaseParasite"/>
        </authorList>
    </citation>
    <scope>IDENTIFICATION</scope>
    <source>
        <strain evidence="4">MHco3</strain>
    </source>
</reference>
<keyword evidence="2" id="KW-0732">Signal</keyword>
<organism evidence="3 4">
    <name type="scientific">Haemonchus contortus</name>
    <name type="common">Barber pole worm</name>
    <dbReference type="NCBI Taxonomy" id="6289"/>
    <lineage>
        <taxon>Eukaryota</taxon>
        <taxon>Metazoa</taxon>
        <taxon>Ecdysozoa</taxon>
        <taxon>Nematoda</taxon>
        <taxon>Chromadorea</taxon>
        <taxon>Rhabditida</taxon>
        <taxon>Rhabditina</taxon>
        <taxon>Rhabditomorpha</taxon>
        <taxon>Strongyloidea</taxon>
        <taxon>Trichostrongylidae</taxon>
        <taxon>Haemonchus</taxon>
    </lineage>
</organism>
<feature type="signal peptide" evidence="2">
    <location>
        <begin position="1"/>
        <end position="16"/>
    </location>
</feature>
<sequence>MKLFILLLVAASVVASASVGVEYEKAYGKDVSTTSSEEAPSTPVKRIRRTPYPFHNRRKTSILLAEPSESMKRIRRTPYPFHNRRKTSILLEEPSESMKRIRRTPYPFVNRRKTSILLAQSL</sequence>
<evidence type="ECO:0000256" key="1">
    <source>
        <dbReference type="SAM" id="MobiDB-lite"/>
    </source>
</evidence>
<evidence type="ECO:0000313" key="3">
    <source>
        <dbReference type="Proteomes" id="UP000025227"/>
    </source>
</evidence>